<dbReference type="AlphaFoldDB" id="A0A1W5DA57"/>
<feature type="signal peptide" evidence="3">
    <location>
        <begin position="1"/>
        <end position="25"/>
    </location>
</feature>
<feature type="coiled-coil region" evidence="1">
    <location>
        <begin position="635"/>
        <end position="662"/>
    </location>
</feature>
<evidence type="ECO:0000313" key="5">
    <source>
        <dbReference type="Proteomes" id="UP000192927"/>
    </source>
</evidence>
<feature type="compositionally biased region" description="Polar residues" evidence="2">
    <location>
        <begin position="1003"/>
        <end position="1012"/>
    </location>
</feature>
<feature type="region of interest" description="Disordered" evidence="2">
    <location>
        <begin position="682"/>
        <end position="747"/>
    </location>
</feature>
<feature type="region of interest" description="Disordered" evidence="2">
    <location>
        <begin position="767"/>
        <end position="883"/>
    </location>
</feature>
<feature type="compositionally biased region" description="Basic and acidic residues" evidence="2">
    <location>
        <begin position="532"/>
        <end position="552"/>
    </location>
</feature>
<feature type="chain" id="PRO_5012416119" evidence="3">
    <location>
        <begin position="26"/>
        <end position="1092"/>
    </location>
</feature>
<feature type="compositionally biased region" description="Basic and acidic residues" evidence="2">
    <location>
        <begin position="793"/>
        <end position="802"/>
    </location>
</feature>
<feature type="compositionally biased region" description="Basic and acidic residues" evidence="2">
    <location>
        <begin position="304"/>
        <end position="314"/>
    </location>
</feature>
<feature type="region of interest" description="Disordered" evidence="2">
    <location>
        <begin position="523"/>
        <end position="584"/>
    </location>
</feature>
<feature type="compositionally biased region" description="Low complexity" evidence="2">
    <location>
        <begin position="934"/>
        <end position="943"/>
    </location>
</feature>
<feature type="compositionally biased region" description="Pro residues" evidence="2">
    <location>
        <begin position="860"/>
        <end position="877"/>
    </location>
</feature>
<feature type="compositionally biased region" description="Polar residues" evidence="2">
    <location>
        <begin position="282"/>
        <end position="295"/>
    </location>
</feature>
<name>A0A1W5DA57_9LECA</name>
<evidence type="ECO:0000256" key="1">
    <source>
        <dbReference type="SAM" id="Coils"/>
    </source>
</evidence>
<proteinExistence type="predicted"/>
<dbReference type="Proteomes" id="UP000192927">
    <property type="component" value="Unassembled WGS sequence"/>
</dbReference>
<keyword evidence="3" id="KW-0732">Signal</keyword>
<feature type="compositionally biased region" description="Pro residues" evidence="2">
    <location>
        <begin position="955"/>
        <end position="969"/>
    </location>
</feature>
<reference evidence="5" key="1">
    <citation type="submission" date="2017-03" db="EMBL/GenBank/DDBJ databases">
        <authorList>
            <person name="Sharma R."/>
            <person name="Thines M."/>
        </authorList>
    </citation>
    <scope>NUCLEOTIDE SEQUENCE [LARGE SCALE GENOMIC DNA]</scope>
</reference>
<protein>
    <submittedName>
        <fullName evidence="4">Uncharacterized protein</fullName>
    </submittedName>
</protein>
<evidence type="ECO:0000256" key="3">
    <source>
        <dbReference type="SAM" id="SignalP"/>
    </source>
</evidence>
<feature type="compositionally biased region" description="Basic residues" evidence="2">
    <location>
        <begin position="354"/>
        <end position="378"/>
    </location>
</feature>
<feature type="compositionally biased region" description="Basic residues" evidence="2">
    <location>
        <begin position="818"/>
        <end position="829"/>
    </location>
</feature>
<feature type="region of interest" description="Disordered" evidence="2">
    <location>
        <begin position="934"/>
        <end position="1026"/>
    </location>
</feature>
<evidence type="ECO:0000256" key="2">
    <source>
        <dbReference type="SAM" id="MobiDB-lite"/>
    </source>
</evidence>
<dbReference type="EMBL" id="FWEW01003547">
    <property type="protein sequence ID" value="SLM39759.1"/>
    <property type="molecule type" value="Genomic_DNA"/>
</dbReference>
<feature type="compositionally biased region" description="Low complexity" evidence="2">
    <location>
        <begin position="560"/>
        <end position="573"/>
    </location>
</feature>
<feature type="region of interest" description="Disordered" evidence="2">
    <location>
        <begin position="278"/>
        <end position="438"/>
    </location>
</feature>
<organism evidence="4 5">
    <name type="scientific">Lasallia pustulata</name>
    <dbReference type="NCBI Taxonomy" id="136370"/>
    <lineage>
        <taxon>Eukaryota</taxon>
        <taxon>Fungi</taxon>
        <taxon>Dikarya</taxon>
        <taxon>Ascomycota</taxon>
        <taxon>Pezizomycotina</taxon>
        <taxon>Lecanoromycetes</taxon>
        <taxon>OSLEUM clade</taxon>
        <taxon>Umbilicariomycetidae</taxon>
        <taxon>Umbilicariales</taxon>
        <taxon>Umbilicariaceae</taxon>
        <taxon>Lasallia</taxon>
    </lineage>
</organism>
<sequence>MHLSTATVVFVVVQLAVAAASACNADNCLRAVVASAFTTRHGSADCSSFLETTVSQPTVTIYEYEPVATVTATVPASSYPSEVTVVPGTTGRVTVVPTSIPAYASACSGSSRYSSACSCIGVTGDTYLAQAATTYSAIPVTTTISYTNCPVPPPQFLLQIFNTGNASLDGTFATNNFGIYFRGANITTATPFSLTAMGYLDWEGYYAELYPDSDTGPLSYTTAPEAYTHAVTVVCSTPGGTLACQAAPGIDILEVCPNPSEPYNPYVLYIGNTDPTVRHNAHASTANQTTISSPSAKPRKRPHAALEGEQHGHDEDDNDTIHVANDLQYHNHKKSRPVEWPLQNEETKSIRKESQKRRRSAPAKSPSSRKHTKTKPIRPSRFIEGSMNDRASAKPPSLYTGDESNYDGHTKQPTEGDQGGQEDSSSGSGHQWYDAGIEPSRPSGMFRFGKAIVNAFNPIWHGIHGMWKDNKDEEAPPATSVLQERQIKAEKAYAELKKAGFRGTKGAPNGNIPTIKYEDTAEVLPSATNRDSGIDVDERSSAERKRDGRVFDTDESLMLPPISSRGGSISPMSDAVSSQKPSLHVRKPSFQSLKNVKSHIQLPSAKKTPGHATPMSTVGKDKAGQTLKKQPSKKELKLTKKVSDLETKLELARRELRQAMGDAPPVPDLPVNLGLRPFKPGALPSLPSGLIVDGRGNVDFDKSKGAEGELHATESVANASDLARLPTTQPSTTTQPSASTKPSVTTQLSKVDDSIAALADVLLQSIEASEESRGEKPAPQRPASKKRKSGRLAGDDAQYKPESDDDDDLEWTLTKTVTPKRKPGRPKKALKVEQAITPGPTAPKQKLQSQTKVPQQTPNPSKPAAPAKPSPTSPPIPQVFDPTKVDRAKLLKMRTEPNPFIPFGELSDDILNLRKLFPTVTDDQLVTYFTSVSTAPATVTSAEAEAKAEGKAKPHPQPPDQTKPLPPAPASTEEPKIKAPANATFAAINHSPHTPVLGRPRSASPSKPTDATKNAKRALSPPPPLARHIDSIAEAVEEGDEVVTVDPARDVGVPPLPRLPLEVEVEKKNLGLFEKALPTVGKEEYEWPEDVF</sequence>
<feature type="compositionally biased region" description="Basic and acidic residues" evidence="2">
    <location>
        <begin position="696"/>
        <end position="712"/>
    </location>
</feature>
<keyword evidence="5" id="KW-1185">Reference proteome</keyword>
<feature type="compositionally biased region" description="Polar residues" evidence="2">
    <location>
        <begin position="846"/>
        <end position="856"/>
    </location>
</feature>
<accession>A0A1W5DA57</accession>
<feature type="region of interest" description="Disordered" evidence="2">
    <location>
        <begin position="600"/>
        <end position="635"/>
    </location>
</feature>
<feature type="compositionally biased region" description="Low complexity" evidence="2">
    <location>
        <begin position="726"/>
        <end position="743"/>
    </location>
</feature>
<evidence type="ECO:0000313" key="4">
    <source>
        <dbReference type="EMBL" id="SLM39759.1"/>
    </source>
</evidence>
<keyword evidence="1" id="KW-0175">Coiled coil</keyword>